<evidence type="ECO:0000256" key="1">
    <source>
        <dbReference type="SAM" id="Phobius"/>
    </source>
</evidence>
<keyword evidence="1" id="KW-0472">Membrane</keyword>
<sequence length="366" mass="42151">MSFTHSSKCHGEDGITDAYVQKIVEGHKNICEIRNNSLISLRYMKRSKRSPAVLATKIWNIDEKFKTHQLEIPGAPSPDIMIDDTRLEKDPDAVRVATEEYEFSFHKKPTIVNGQRQPGPLILSATTIEAQQLNYWQERMQEMLAQHVWGATTFCGKNSQNFFNEPSTSYISYDWKMLSFECKTLQIDKLPTGVLRMNFSVHAEMLNGRKEKQILDDVLASVDFDPMNSYRVISSDMTSTWRWVPQKGNLGDRWCRFRVENEYSDSFGQGIIPKRVLAQEWQATSQDGLNTTPFAIYEYLIDKVEFGTVTPADFRGEPYGVPASLIEQDPLTPPAAWWWPWLCGLLGVNALLGLMWWFKRRRESMA</sequence>
<keyword evidence="1" id="KW-1133">Transmembrane helix</keyword>
<evidence type="ECO:0000313" key="2">
    <source>
        <dbReference type="EMBL" id="ADG69518.1"/>
    </source>
</evidence>
<dbReference type="HOGENOM" id="CLU_756171_0_0_0"/>
<protein>
    <submittedName>
        <fullName evidence="2">Uncharacterized protein</fullName>
    </submittedName>
</protein>
<keyword evidence="1" id="KW-0812">Transmembrane</keyword>
<dbReference type="EMBL" id="CP001744">
    <property type="protein sequence ID" value="ADG69518.1"/>
    <property type="molecule type" value="Genomic_DNA"/>
</dbReference>
<accession>D5SWC5</accession>
<dbReference type="STRING" id="521674.Plim_3706"/>
<proteinExistence type="predicted"/>
<name>D5SWC5_PLAL2</name>
<reference evidence="2 3" key="1">
    <citation type="journal article" date="2010" name="Stand. Genomic Sci.">
        <title>Complete genome sequence of Planctomyces limnophilus type strain (Mu 290).</title>
        <authorList>
            <person name="Labutti K."/>
            <person name="Sikorski J."/>
            <person name="Schneider S."/>
            <person name="Nolan M."/>
            <person name="Lucas S."/>
            <person name="Glavina Del Rio T."/>
            <person name="Tice H."/>
            <person name="Cheng J.F."/>
            <person name="Goodwin L."/>
            <person name="Pitluck S."/>
            <person name="Liolios K."/>
            <person name="Ivanova N."/>
            <person name="Mavromatis K."/>
            <person name="Mikhailova N."/>
            <person name="Pati A."/>
            <person name="Chen A."/>
            <person name="Palaniappan K."/>
            <person name="Land M."/>
            <person name="Hauser L."/>
            <person name="Chang Y.J."/>
            <person name="Jeffries C.D."/>
            <person name="Tindall B.J."/>
            <person name="Rohde M."/>
            <person name="Goker M."/>
            <person name="Woyke T."/>
            <person name="Bristow J."/>
            <person name="Eisen J.A."/>
            <person name="Markowitz V."/>
            <person name="Hugenholtz P."/>
            <person name="Kyrpides N.C."/>
            <person name="Klenk H.P."/>
            <person name="Lapidus A."/>
        </authorList>
    </citation>
    <scope>NUCLEOTIDE SEQUENCE [LARGE SCALE GENOMIC DNA]</scope>
    <source>
        <strain evidence="3">ATCC 43296 / DSM 3776 / IFAM 1008 / 290</strain>
    </source>
</reference>
<keyword evidence="3" id="KW-1185">Reference proteome</keyword>
<organism evidence="2 3">
    <name type="scientific">Planctopirus limnophila (strain ATCC 43296 / DSM 3776 / IFAM 1008 / Mu 290)</name>
    <name type="common">Planctomyces limnophilus</name>
    <dbReference type="NCBI Taxonomy" id="521674"/>
    <lineage>
        <taxon>Bacteria</taxon>
        <taxon>Pseudomonadati</taxon>
        <taxon>Planctomycetota</taxon>
        <taxon>Planctomycetia</taxon>
        <taxon>Planctomycetales</taxon>
        <taxon>Planctomycetaceae</taxon>
        <taxon>Planctopirus</taxon>
    </lineage>
</organism>
<evidence type="ECO:0000313" key="3">
    <source>
        <dbReference type="Proteomes" id="UP000002220"/>
    </source>
</evidence>
<dbReference type="AlphaFoldDB" id="D5SWC5"/>
<dbReference type="Proteomes" id="UP000002220">
    <property type="component" value="Chromosome"/>
</dbReference>
<feature type="transmembrane region" description="Helical" evidence="1">
    <location>
        <begin position="337"/>
        <end position="358"/>
    </location>
</feature>
<gene>
    <name evidence="2" type="ordered locus">Plim_3706</name>
</gene>
<dbReference type="KEGG" id="plm:Plim_3706"/>